<dbReference type="Proteomes" id="UP000078437">
    <property type="component" value="Chromosome"/>
</dbReference>
<sequence length="270" mass="28500">MAQAATVRESAEQRGPSRGYLVLLVASALFVSGYVGAFLILVAGQNPTDAGGSSSAVFLLLIPNLCFSGLVEGARARFGVRSRTPRRAIVAYVILLAAFVAAAAVMIFGVDLPAWSLVLLPALLFVTMAARPLRQLLRPNGAQPAERWTNLPMRAPARVMTALLGLLFGLLTATSALPGFTFVTLGAMVLILMTMAARTTEWGFLAVGHAWGPLHWIAFGLVSCVMFGIAVQLAAAPVTVPVACVAGAFVFLVMLIAALLPRTRRAGRER</sequence>
<reference evidence="3" key="2">
    <citation type="submission" date="2016-01" db="EMBL/GenBank/DDBJ databases">
        <title>Complete genome sequence of Agromyces aureus AR33T and comparison with related organisms.</title>
        <authorList>
            <person name="Corretto E."/>
            <person name="Antonielli L."/>
            <person name="Sessitsch A."/>
            <person name="Brader G."/>
        </authorList>
    </citation>
    <scope>NUCLEOTIDE SEQUENCE [LARGE SCALE GENOMIC DNA]</scope>
    <source>
        <strain evidence="3">AR33</strain>
    </source>
</reference>
<proteinExistence type="predicted"/>
<feature type="transmembrane region" description="Helical" evidence="1">
    <location>
        <begin position="56"/>
        <end position="76"/>
    </location>
</feature>
<keyword evidence="1" id="KW-0812">Transmembrane</keyword>
<dbReference type="STRING" id="453304.ATC03_14615"/>
<gene>
    <name evidence="2" type="ORF">ATC03_14615</name>
</gene>
<feature type="transmembrane region" description="Helical" evidence="1">
    <location>
        <begin position="210"/>
        <end position="234"/>
    </location>
</feature>
<keyword evidence="3" id="KW-1185">Reference proteome</keyword>
<feature type="transmembrane region" description="Helical" evidence="1">
    <location>
        <begin position="88"/>
        <end position="108"/>
    </location>
</feature>
<accession>A0A191WHR2</accession>
<evidence type="ECO:0000313" key="3">
    <source>
        <dbReference type="Proteomes" id="UP000078437"/>
    </source>
</evidence>
<feature type="transmembrane region" description="Helical" evidence="1">
    <location>
        <begin position="240"/>
        <end position="260"/>
    </location>
</feature>
<keyword evidence="1" id="KW-0472">Membrane</keyword>
<name>A0A191WHR2_9MICO</name>
<reference evidence="2 3" key="1">
    <citation type="journal article" date="2016" name="Int. J. Syst. Evol. Microbiol.">
        <title>Agromyces aureus sp. nov., isolated from the rhizosphere of Salix caprea L. grown in a heavy-metal-contaminated soil.</title>
        <authorList>
            <person name="Corretto E."/>
            <person name="Antonielli L."/>
            <person name="Sessitsch A."/>
            <person name="Compant S."/>
            <person name="Gorfer M."/>
            <person name="Kuffner M."/>
            <person name="Brader G."/>
        </authorList>
    </citation>
    <scope>NUCLEOTIDE SEQUENCE [LARGE SCALE GENOMIC DNA]</scope>
    <source>
        <strain evidence="2 3">AR33</strain>
    </source>
</reference>
<keyword evidence="1" id="KW-1133">Transmembrane helix</keyword>
<dbReference type="KEGG" id="agy:ATC03_14615"/>
<evidence type="ECO:0000256" key="1">
    <source>
        <dbReference type="SAM" id="Phobius"/>
    </source>
</evidence>
<dbReference type="AlphaFoldDB" id="A0A191WHR2"/>
<feature type="transmembrane region" description="Helical" evidence="1">
    <location>
        <begin position="179"/>
        <end position="198"/>
    </location>
</feature>
<feature type="transmembrane region" description="Helical" evidence="1">
    <location>
        <begin position="20"/>
        <end position="44"/>
    </location>
</feature>
<evidence type="ECO:0000313" key="2">
    <source>
        <dbReference type="EMBL" id="ANJ27757.1"/>
    </source>
</evidence>
<organism evidence="2 3">
    <name type="scientific">Agromyces aureus</name>
    <dbReference type="NCBI Taxonomy" id="453304"/>
    <lineage>
        <taxon>Bacteria</taxon>
        <taxon>Bacillati</taxon>
        <taxon>Actinomycetota</taxon>
        <taxon>Actinomycetes</taxon>
        <taxon>Micrococcales</taxon>
        <taxon>Microbacteriaceae</taxon>
        <taxon>Agromyces</taxon>
    </lineage>
</organism>
<dbReference type="EMBL" id="CP013979">
    <property type="protein sequence ID" value="ANJ27757.1"/>
    <property type="molecule type" value="Genomic_DNA"/>
</dbReference>
<protein>
    <submittedName>
        <fullName evidence="2">Uncharacterized protein</fullName>
    </submittedName>
</protein>